<feature type="domain" description="Flp pilus assembly protein RcpC/CpaB" evidence="2">
    <location>
        <begin position="108"/>
        <end position="211"/>
    </location>
</feature>
<dbReference type="RefSeq" id="WP_406696379.1">
    <property type="nucleotide sequence ID" value="NZ_CP155447.1"/>
</dbReference>
<dbReference type="InterPro" id="IPR013974">
    <property type="entry name" value="SAF"/>
</dbReference>
<evidence type="ECO:0000259" key="2">
    <source>
        <dbReference type="Pfam" id="PF16976"/>
    </source>
</evidence>
<evidence type="ECO:0000259" key="1">
    <source>
        <dbReference type="Pfam" id="PF08666"/>
    </source>
</evidence>
<dbReference type="InterPro" id="IPR031571">
    <property type="entry name" value="RcpC_dom"/>
</dbReference>
<dbReference type="EMBL" id="CP155447">
    <property type="protein sequence ID" value="XBH03640.1"/>
    <property type="molecule type" value="Genomic_DNA"/>
</dbReference>
<evidence type="ECO:0000313" key="3">
    <source>
        <dbReference type="EMBL" id="XBH03640.1"/>
    </source>
</evidence>
<dbReference type="CDD" id="cd11614">
    <property type="entry name" value="SAF_CpaB_FlgA_like"/>
    <property type="match status" value="1"/>
</dbReference>
<dbReference type="Pfam" id="PF16976">
    <property type="entry name" value="RcpC"/>
    <property type="match status" value="1"/>
</dbReference>
<dbReference type="NCBIfam" id="TIGR03177">
    <property type="entry name" value="pilus_cpaB"/>
    <property type="match status" value="1"/>
</dbReference>
<organism evidence="3">
    <name type="scientific">Singulisphaera sp. Ch08</name>
    <dbReference type="NCBI Taxonomy" id="3120278"/>
    <lineage>
        <taxon>Bacteria</taxon>
        <taxon>Pseudomonadati</taxon>
        <taxon>Planctomycetota</taxon>
        <taxon>Planctomycetia</taxon>
        <taxon>Isosphaerales</taxon>
        <taxon>Isosphaeraceae</taxon>
        <taxon>Singulisphaera</taxon>
    </lineage>
</organism>
<sequence>MNGKSLAMLGLAALSGLGAMYGTSRMLAKNQNPVVQESQDVIVALHDLKVEETLKPDLVKVVSMPKSSVPAGTFASFKDLQDRWVMIKTLEGEPILERKLAPKGSPAGLVSRIHPGMRAFTLEVNEHTGVSGFILPDHRVDVVLSIPTNNRGDEEAETILQDIPVLASGQVFTRPDDRSIQSRTVTLEVSPEQVDILVAARTKGSLSLALRGLNDHLKLTPVKREPVPAPVEVEVKPVELPLPPPTPVVKEPEPTSKPAVERRVIWIYRGLQNAERLSLSKEGVEHSAEDQAFPPSDQ</sequence>
<accession>A0AAU7CEL4</accession>
<feature type="domain" description="SAF" evidence="1">
    <location>
        <begin position="40"/>
        <end position="84"/>
    </location>
</feature>
<name>A0AAU7CEL4_9BACT</name>
<proteinExistence type="predicted"/>
<protein>
    <submittedName>
        <fullName evidence="3">Flp pilus assembly protein CpaB</fullName>
    </submittedName>
</protein>
<gene>
    <name evidence="3" type="primary">cpaB</name>
    <name evidence="3" type="ORF">V5E97_35850</name>
</gene>
<dbReference type="AlphaFoldDB" id="A0AAU7CEL4"/>
<reference evidence="3" key="1">
    <citation type="submission" date="2024-05" db="EMBL/GenBank/DDBJ databases">
        <title>Planctomycetes of the genus Singulisphaera possess chitinolytic capabilities.</title>
        <authorList>
            <person name="Ivanova A."/>
        </authorList>
    </citation>
    <scope>NUCLEOTIDE SEQUENCE</scope>
    <source>
        <strain evidence="3">Ch08T</strain>
    </source>
</reference>
<dbReference type="InterPro" id="IPR017592">
    <property type="entry name" value="Pilus_assmbl_Flp-typ_CpaB"/>
</dbReference>
<dbReference type="Pfam" id="PF08666">
    <property type="entry name" value="SAF"/>
    <property type="match status" value="1"/>
</dbReference>